<reference evidence="3" key="1">
    <citation type="submission" date="2021-02" db="EMBL/GenBank/DDBJ databases">
        <authorList>
            <person name="Dougan E. K."/>
            <person name="Rhodes N."/>
            <person name="Thang M."/>
            <person name="Chan C."/>
        </authorList>
    </citation>
    <scope>NUCLEOTIDE SEQUENCE</scope>
</reference>
<protein>
    <submittedName>
        <fullName evidence="3">Aurkb-a protein</fullName>
    </submittedName>
</protein>
<organism evidence="3 4">
    <name type="scientific">Symbiodinium pilosum</name>
    <name type="common">Dinoflagellate</name>
    <dbReference type="NCBI Taxonomy" id="2952"/>
    <lineage>
        <taxon>Eukaryota</taxon>
        <taxon>Sar</taxon>
        <taxon>Alveolata</taxon>
        <taxon>Dinophyceae</taxon>
        <taxon>Suessiales</taxon>
        <taxon>Symbiodiniaceae</taxon>
        <taxon>Symbiodinium</taxon>
    </lineage>
</organism>
<keyword evidence="4" id="KW-1185">Reference proteome</keyword>
<dbReference type="InterPro" id="IPR036612">
    <property type="entry name" value="KH_dom_type_1_sf"/>
</dbReference>
<dbReference type="Gene3D" id="3.30.1370.10">
    <property type="entry name" value="K Homology domain, type 1"/>
    <property type="match status" value="1"/>
</dbReference>
<keyword evidence="2" id="KW-0175">Coiled coil</keyword>
<accession>A0A812PYA1</accession>
<evidence type="ECO:0000313" key="4">
    <source>
        <dbReference type="Proteomes" id="UP000649617"/>
    </source>
</evidence>
<evidence type="ECO:0000313" key="3">
    <source>
        <dbReference type="EMBL" id="CAE7364615.1"/>
    </source>
</evidence>
<gene>
    <name evidence="3" type="primary">aurkb-a</name>
    <name evidence="3" type="ORF">SPIL2461_LOCUS8774</name>
</gene>
<proteinExistence type="predicted"/>
<feature type="non-terminal residue" evidence="3">
    <location>
        <position position="1"/>
    </location>
</feature>
<evidence type="ECO:0000256" key="2">
    <source>
        <dbReference type="SAM" id="Coils"/>
    </source>
</evidence>
<feature type="coiled-coil region" evidence="2">
    <location>
        <begin position="46"/>
        <end position="73"/>
    </location>
</feature>
<comment type="caution">
    <text evidence="3">The sequence shown here is derived from an EMBL/GenBank/DDBJ whole genome shotgun (WGS) entry which is preliminary data.</text>
</comment>
<dbReference type="OrthoDB" id="430150at2759"/>
<keyword evidence="1" id="KW-0694">RNA-binding</keyword>
<dbReference type="PROSITE" id="PS50084">
    <property type="entry name" value="KH_TYPE_1"/>
    <property type="match status" value="1"/>
</dbReference>
<dbReference type="AlphaFoldDB" id="A0A812PYA1"/>
<dbReference type="SUPFAM" id="SSF54791">
    <property type="entry name" value="Eukaryotic type KH-domain (KH-domain type I)"/>
    <property type="match status" value="1"/>
</dbReference>
<dbReference type="Proteomes" id="UP000649617">
    <property type="component" value="Unassembled WGS sequence"/>
</dbReference>
<name>A0A812PYA1_SYMPI</name>
<dbReference type="EMBL" id="CAJNIZ010014658">
    <property type="protein sequence ID" value="CAE7364615.1"/>
    <property type="molecule type" value="Genomic_DNA"/>
</dbReference>
<sequence length="147" mass="15423">TSFAGPLQHEGGLVAVMAESGASISAQQGATPTDTVVCVEGTGEAVDKAAAQIQQMFDEFAEAERKKVDSEQMDQVEIPQKLLSATVGPNGSELPKVRESCGGVMIALMPPSEGGHLTAFIGPGTSEQVQQAKEELLRRLRRAESGE</sequence>
<dbReference type="GO" id="GO:0003723">
    <property type="term" value="F:RNA binding"/>
    <property type="evidence" value="ECO:0007669"/>
    <property type="project" value="UniProtKB-UniRule"/>
</dbReference>
<evidence type="ECO:0000256" key="1">
    <source>
        <dbReference type="PROSITE-ProRule" id="PRU00117"/>
    </source>
</evidence>
<feature type="non-terminal residue" evidence="3">
    <location>
        <position position="147"/>
    </location>
</feature>